<dbReference type="InterPro" id="IPR041232">
    <property type="entry name" value="NPL"/>
</dbReference>
<dbReference type="GO" id="GO:0005730">
    <property type="term" value="C:nucleolus"/>
    <property type="evidence" value="ECO:0007669"/>
    <property type="project" value="UniProtKB-SubCell"/>
</dbReference>
<feature type="region of interest" description="Disordered" evidence="13">
    <location>
        <begin position="140"/>
        <end position="313"/>
    </location>
</feature>
<keyword evidence="16" id="KW-1185">Reference proteome</keyword>
<organism evidence="15 16">
    <name type="scientific">Tetracentron sinense</name>
    <name type="common">Spur-leaf</name>
    <dbReference type="NCBI Taxonomy" id="13715"/>
    <lineage>
        <taxon>Eukaryota</taxon>
        <taxon>Viridiplantae</taxon>
        <taxon>Streptophyta</taxon>
        <taxon>Embryophyta</taxon>
        <taxon>Tracheophyta</taxon>
        <taxon>Spermatophyta</taxon>
        <taxon>Magnoliopsida</taxon>
        <taxon>Trochodendrales</taxon>
        <taxon>Trochodendraceae</taxon>
        <taxon>Tetracentron</taxon>
    </lineage>
</organism>
<evidence type="ECO:0000256" key="9">
    <source>
        <dbReference type="ARBA" id="ARBA00023015"/>
    </source>
</evidence>
<proteinExistence type="inferred from homology"/>
<dbReference type="Gene3D" id="2.60.120.340">
    <property type="entry name" value="Nucleoplasmin core domain"/>
    <property type="match status" value="1"/>
</dbReference>
<comment type="caution">
    <text evidence="15">The sequence shown here is derived from an EMBL/GenBank/DDBJ whole genome shotgun (WGS) entry which is preliminary data.</text>
</comment>
<feature type="compositionally biased region" description="Basic and acidic residues" evidence="13">
    <location>
        <begin position="213"/>
        <end position="225"/>
    </location>
</feature>
<evidence type="ECO:0000256" key="1">
    <source>
        <dbReference type="ARBA" id="ARBA00004604"/>
    </source>
</evidence>
<evidence type="ECO:0000256" key="3">
    <source>
        <dbReference type="ARBA" id="ARBA00022491"/>
    </source>
</evidence>
<evidence type="ECO:0000256" key="10">
    <source>
        <dbReference type="ARBA" id="ARBA00023163"/>
    </source>
</evidence>
<evidence type="ECO:0000256" key="7">
    <source>
        <dbReference type="ARBA" id="ARBA00022833"/>
    </source>
</evidence>
<dbReference type="Pfam" id="PF17800">
    <property type="entry name" value="NPL"/>
    <property type="match status" value="1"/>
</dbReference>
<evidence type="ECO:0000313" key="16">
    <source>
        <dbReference type="Proteomes" id="UP000655225"/>
    </source>
</evidence>
<dbReference type="AlphaFoldDB" id="A0A834ZCG0"/>
<evidence type="ECO:0000256" key="8">
    <source>
        <dbReference type="ARBA" id="ARBA00022853"/>
    </source>
</evidence>
<dbReference type="OMA" id="GCKSCTR"/>
<feature type="compositionally biased region" description="Polar residues" evidence="13">
    <location>
        <begin position="270"/>
        <end position="304"/>
    </location>
</feature>
<comment type="subcellular location">
    <subcellularLocation>
        <location evidence="1">Nucleus</location>
        <location evidence="1">Nucleolus</location>
    </subcellularLocation>
</comment>
<dbReference type="InterPro" id="IPR013087">
    <property type="entry name" value="Znf_C2H2_type"/>
</dbReference>
<keyword evidence="9" id="KW-0805">Transcription regulation</keyword>
<dbReference type="FunFam" id="2.60.120.340:FF:000004">
    <property type="entry name" value="Histone deacetylase HDT1"/>
    <property type="match status" value="1"/>
</dbReference>
<dbReference type="EMBL" id="JABCRI010000007">
    <property type="protein sequence ID" value="KAF8403215.1"/>
    <property type="molecule type" value="Genomic_DNA"/>
</dbReference>
<feature type="compositionally biased region" description="Acidic residues" evidence="13">
    <location>
        <begin position="192"/>
        <end position="212"/>
    </location>
</feature>
<keyword evidence="7" id="KW-0862">Zinc</keyword>
<keyword evidence="3" id="KW-0678">Repressor</keyword>
<keyword evidence="10" id="KW-0804">Transcription</keyword>
<dbReference type="OrthoDB" id="2019803at2759"/>
<dbReference type="InterPro" id="IPR022755">
    <property type="entry name" value="Znf_C2H2_jaz"/>
</dbReference>
<evidence type="ECO:0000256" key="2">
    <source>
        <dbReference type="ARBA" id="ARBA00006673"/>
    </source>
</evidence>
<evidence type="ECO:0000256" key="12">
    <source>
        <dbReference type="PROSITE-ProRule" id="PRU00042"/>
    </source>
</evidence>
<dbReference type="GO" id="GO:0008270">
    <property type="term" value="F:zinc ion binding"/>
    <property type="evidence" value="ECO:0007669"/>
    <property type="project" value="UniProtKB-KW"/>
</dbReference>
<feature type="compositionally biased region" description="Basic and acidic residues" evidence="13">
    <location>
        <begin position="159"/>
        <end position="177"/>
    </location>
</feature>
<sequence length="313" mass="34095">MVLSLFSIPHGKIRGRLSLYQVLAGRISRALDIFSTYNVGPGVEVKSGEPLKVRASKDKILHLSQASLDEIKKEKGKESIALFVKIGGQKLVLGSLSSEKFPQISFDLVFHKEFELSHNWKNGSVYFCGYKSVVADEYPSHYSDSGSEEDLPLGTLENGKPEPKVEQAKPATEKANAEKLNSSAAKPKDMLDVGDESDEEDDDESSEEEDEETPKKAETSKKRPAESATKTPVPEKKAKFVTPQKTDGKKGGVHTATPYPSKQAGKTPANIDNKSKPQTPKSSGQISCKSCSKTFNSDNALQSHTKAKHSDGK</sequence>
<keyword evidence="8" id="KW-0156">Chromatin regulator</keyword>
<accession>A0A834ZCG0</accession>
<dbReference type="PROSITE" id="PS50157">
    <property type="entry name" value="ZINC_FINGER_C2H2_2"/>
    <property type="match status" value="1"/>
</dbReference>
<dbReference type="GO" id="GO:0006325">
    <property type="term" value="P:chromatin organization"/>
    <property type="evidence" value="ECO:0007669"/>
    <property type="project" value="UniProtKB-KW"/>
</dbReference>
<evidence type="ECO:0000256" key="4">
    <source>
        <dbReference type="ARBA" id="ARBA00022723"/>
    </source>
</evidence>
<reference evidence="15 16" key="1">
    <citation type="submission" date="2020-04" db="EMBL/GenBank/DDBJ databases">
        <title>Plant Genome Project.</title>
        <authorList>
            <person name="Zhang R.-G."/>
        </authorList>
    </citation>
    <scope>NUCLEOTIDE SEQUENCE [LARGE SCALE GENOMIC DNA]</scope>
    <source>
        <strain evidence="15">YNK0</strain>
        <tissue evidence="15">Leaf</tissue>
    </source>
</reference>
<dbReference type="GO" id="GO:0016787">
    <property type="term" value="F:hydrolase activity"/>
    <property type="evidence" value="ECO:0007669"/>
    <property type="project" value="UniProtKB-KW"/>
</dbReference>
<keyword evidence="11" id="KW-0539">Nucleus</keyword>
<protein>
    <recommendedName>
        <fullName evidence="14">C2H2-type domain-containing protein</fullName>
    </recommendedName>
</protein>
<comment type="similarity">
    <text evidence="2">Belongs to the histone deacetylase HD2 family.</text>
</comment>
<evidence type="ECO:0000256" key="11">
    <source>
        <dbReference type="ARBA" id="ARBA00023242"/>
    </source>
</evidence>
<keyword evidence="6" id="KW-0378">Hydrolase</keyword>
<keyword evidence="4" id="KW-0479">Metal-binding</keyword>
<evidence type="ECO:0000256" key="6">
    <source>
        <dbReference type="ARBA" id="ARBA00022801"/>
    </source>
</evidence>
<evidence type="ECO:0000313" key="15">
    <source>
        <dbReference type="EMBL" id="KAF8403215.1"/>
    </source>
</evidence>
<dbReference type="Pfam" id="PF12171">
    <property type="entry name" value="zf-C2H2_jaz"/>
    <property type="match status" value="1"/>
</dbReference>
<evidence type="ECO:0000256" key="5">
    <source>
        <dbReference type="ARBA" id="ARBA00022771"/>
    </source>
</evidence>
<dbReference type="PROSITE" id="PS00028">
    <property type="entry name" value="ZINC_FINGER_C2H2_1"/>
    <property type="match status" value="1"/>
</dbReference>
<evidence type="ECO:0000259" key="14">
    <source>
        <dbReference type="PROSITE" id="PS50157"/>
    </source>
</evidence>
<gene>
    <name evidence="15" type="ORF">HHK36_011314</name>
</gene>
<feature type="domain" description="C2H2-type" evidence="14">
    <location>
        <begin position="286"/>
        <end position="313"/>
    </location>
</feature>
<dbReference type="Proteomes" id="UP000655225">
    <property type="component" value="Unassembled WGS sequence"/>
</dbReference>
<keyword evidence="5 12" id="KW-0863">Zinc-finger</keyword>
<name>A0A834ZCG0_TETSI</name>
<evidence type="ECO:0000256" key="13">
    <source>
        <dbReference type="SAM" id="MobiDB-lite"/>
    </source>
</evidence>